<dbReference type="RefSeq" id="WP_086887533.1">
    <property type="nucleotide sequence ID" value="NZ_CP019893.1"/>
</dbReference>
<proteinExistence type="predicted"/>
<evidence type="ECO:0008006" key="4">
    <source>
        <dbReference type="Google" id="ProtNLM"/>
    </source>
</evidence>
<keyword evidence="3" id="KW-1185">Reference proteome</keyword>
<dbReference type="OrthoDB" id="206114at2157"/>
<sequence>MSDPGEQTATLGIVVGAILAVVGIAAYVLSEFASATALIPTIFGAIIAILGTIGRTENRERLAVYGIGLFAALGVLGSLRAVPDIVALATGDAVDSVVAPVTQGVMIVFCLVLVGGVVRYVGATR</sequence>
<name>A0A2Z2HQE1_9EURY</name>
<gene>
    <name evidence="2" type="ORF">B1756_04875</name>
</gene>
<keyword evidence="1" id="KW-0812">Transmembrane</keyword>
<feature type="transmembrane region" description="Helical" evidence="1">
    <location>
        <begin position="62"/>
        <end position="81"/>
    </location>
</feature>
<evidence type="ECO:0000256" key="1">
    <source>
        <dbReference type="SAM" id="Phobius"/>
    </source>
</evidence>
<reference evidence="3" key="1">
    <citation type="submission" date="2017-02" db="EMBL/GenBank/DDBJ databases">
        <title>Natronthermophilus aegyptiacus gen. nov.,sp. nov., an aerobic, extremely halophilic alkalithermophilic archaeon isolated from the athalassohaline Wadi An Natrun, Egypt.</title>
        <authorList>
            <person name="Zhao B."/>
        </authorList>
    </citation>
    <scope>NUCLEOTIDE SEQUENCE [LARGE SCALE GENOMIC DNA]</scope>
    <source>
        <strain evidence="3">JW/NM-HA 15</strain>
    </source>
</reference>
<protein>
    <recommendedName>
        <fullName evidence="4">Cox cluster protein</fullName>
    </recommendedName>
</protein>
<feature type="transmembrane region" description="Helical" evidence="1">
    <location>
        <begin position="9"/>
        <end position="29"/>
    </location>
</feature>
<feature type="transmembrane region" description="Helical" evidence="1">
    <location>
        <begin position="35"/>
        <end position="53"/>
    </location>
</feature>
<organism evidence="2 3">
    <name type="scientific">Natrarchaeobaculum aegyptiacum</name>
    <dbReference type="NCBI Taxonomy" id="745377"/>
    <lineage>
        <taxon>Archaea</taxon>
        <taxon>Methanobacteriati</taxon>
        <taxon>Methanobacteriota</taxon>
        <taxon>Stenosarchaea group</taxon>
        <taxon>Halobacteria</taxon>
        <taxon>Halobacteriales</taxon>
        <taxon>Natrialbaceae</taxon>
        <taxon>Natrarchaeobaculum</taxon>
    </lineage>
</organism>
<dbReference type="GeneID" id="32893386"/>
<dbReference type="KEGG" id="naj:B1756_04875"/>
<evidence type="ECO:0000313" key="3">
    <source>
        <dbReference type="Proteomes" id="UP000250088"/>
    </source>
</evidence>
<feature type="transmembrane region" description="Helical" evidence="1">
    <location>
        <begin position="101"/>
        <end position="122"/>
    </location>
</feature>
<keyword evidence="1" id="KW-1133">Transmembrane helix</keyword>
<dbReference type="Proteomes" id="UP000250088">
    <property type="component" value="Chromosome"/>
</dbReference>
<evidence type="ECO:0000313" key="2">
    <source>
        <dbReference type="EMBL" id="ARS89152.1"/>
    </source>
</evidence>
<accession>A0A2Z2HQE1</accession>
<dbReference type="AlphaFoldDB" id="A0A2Z2HQE1"/>
<dbReference type="EMBL" id="CP019893">
    <property type="protein sequence ID" value="ARS89152.1"/>
    <property type="molecule type" value="Genomic_DNA"/>
</dbReference>
<keyword evidence="1" id="KW-0472">Membrane</keyword>